<reference evidence="7 8" key="1">
    <citation type="submission" date="2020-11" db="EMBL/GenBank/DDBJ databases">
        <title>Pseudonocardia abyssalis sp. nov. and Pseudonocardia oceani sp. nov., description and phylogenomic analysis of two novel actinomycetes isolated from the deep Southern Ocean.</title>
        <authorList>
            <person name="Parra J."/>
        </authorList>
    </citation>
    <scope>NUCLEOTIDE SEQUENCE [LARGE SCALE GENOMIC DNA]</scope>
    <source>
        <strain evidence="7 8">KRD-168</strain>
    </source>
</reference>
<evidence type="ECO:0000259" key="6">
    <source>
        <dbReference type="PROSITE" id="PS50977"/>
    </source>
</evidence>
<protein>
    <submittedName>
        <fullName evidence="7">TetR/AcrR family transcriptional regulator</fullName>
    </submittedName>
</protein>
<dbReference type="Pfam" id="PF00440">
    <property type="entry name" value="TetR_N"/>
    <property type="match status" value="1"/>
</dbReference>
<gene>
    <name evidence="7" type="ORF">I4I81_24515</name>
</gene>
<evidence type="ECO:0000256" key="3">
    <source>
        <dbReference type="ARBA" id="ARBA00023163"/>
    </source>
</evidence>
<keyword evidence="8" id="KW-1185">Reference proteome</keyword>
<comment type="caution">
    <text evidence="7">The sequence shown here is derived from an EMBL/GenBank/DDBJ whole genome shotgun (WGS) entry which is preliminary data.</text>
</comment>
<accession>A0ABS6V0A8</accession>
<dbReference type="Proteomes" id="UP000694287">
    <property type="component" value="Unassembled WGS sequence"/>
</dbReference>
<name>A0ABS6V0A8_9PSEU</name>
<evidence type="ECO:0000256" key="2">
    <source>
        <dbReference type="ARBA" id="ARBA00023125"/>
    </source>
</evidence>
<dbReference type="InterPro" id="IPR001647">
    <property type="entry name" value="HTH_TetR"/>
</dbReference>
<evidence type="ECO:0000256" key="5">
    <source>
        <dbReference type="SAM" id="MobiDB-lite"/>
    </source>
</evidence>
<keyword evidence="3" id="KW-0804">Transcription</keyword>
<evidence type="ECO:0000256" key="4">
    <source>
        <dbReference type="PROSITE-ProRule" id="PRU00335"/>
    </source>
</evidence>
<feature type="DNA-binding region" description="H-T-H motif" evidence="4">
    <location>
        <begin position="103"/>
        <end position="122"/>
    </location>
</feature>
<dbReference type="PANTHER" id="PTHR47506">
    <property type="entry name" value="TRANSCRIPTIONAL REGULATORY PROTEIN"/>
    <property type="match status" value="1"/>
</dbReference>
<keyword evidence="2 4" id="KW-0238">DNA-binding</keyword>
<evidence type="ECO:0000313" key="7">
    <source>
        <dbReference type="EMBL" id="MBW0137399.1"/>
    </source>
</evidence>
<evidence type="ECO:0000313" key="8">
    <source>
        <dbReference type="Proteomes" id="UP000694287"/>
    </source>
</evidence>
<sequence length="267" mass="29067">MRARHRPRAVSDWPRESSTCFLQVERPFFLVVGTLPPGRCPCKTDRSFCYRHVVSPAPRTTSDIPAASPDGGSTAGPGRSEARERLLSTASGLFYREGIRAVGVERIVAETPTTRATFYRHFPSKEALVVAYLHGVDVHTRGVVHEAIRSAASPGDAVRAIGTSLVGDLSRPEFRGCAFLKAAAEFPDSENAVHRVVVDHRTWYVATLTDLFTQVFGSSPRRGRPEHAAQHFLMMRDGAMAGAHLDGATHVGAAFTRGLEGLLTLLH</sequence>
<dbReference type="PROSITE" id="PS50977">
    <property type="entry name" value="HTH_TETR_2"/>
    <property type="match status" value="1"/>
</dbReference>
<organism evidence="7 8">
    <name type="scientific">Pseudonocardia abyssalis</name>
    <dbReference type="NCBI Taxonomy" id="2792008"/>
    <lineage>
        <taxon>Bacteria</taxon>
        <taxon>Bacillati</taxon>
        <taxon>Actinomycetota</taxon>
        <taxon>Actinomycetes</taxon>
        <taxon>Pseudonocardiales</taxon>
        <taxon>Pseudonocardiaceae</taxon>
        <taxon>Pseudonocardia</taxon>
    </lineage>
</organism>
<keyword evidence="1" id="KW-0805">Transcription regulation</keyword>
<feature type="region of interest" description="Disordered" evidence="5">
    <location>
        <begin position="60"/>
        <end position="82"/>
    </location>
</feature>
<dbReference type="PANTHER" id="PTHR47506:SF1">
    <property type="entry name" value="HTH-TYPE TRANSCRIPTIONAL REGULATOR YJDC"/>
    <property type="match status" value="1"/>
</dbReference>
<dbReference type="EMBL" id="JADQDK010000001">
    <property type="protein sequence ID" value="MBW0137399.1"/>
    <property type="molecule type" value="Genomic_DNA"/>
</dbReference>
<evidence type="ECO:0000256" key="1">
    <source>
        <dbReference type="ARBA" id="ARBA00023015"/>
    </source>
</evidence>
<feature type="domain" description="HTH tetR-type" evidence="6">
    <location>
        <begin position="80"/>
        <end position="140"/>
    </location>
</feature>
<proteinExistence type="predicted"/>